<feature type="transmembrane region" description="Helical" evidence="1">
    <location>
        <begin position="113"/>
        <end position="133"/>
    </location>
</feature>
<keyword evidence="1" id="KW-0812">Transmembrane</keyword>
<sequence length="137" mass="14651">MLLRTIAVTGLAAGITWFICNGSVQAAVVGVGAVSVLQGGQEAANRLFLYGMLALVIGALAYVRNTGFFAPLSKGLTLLQGVSRTSRSLQRENERLMQDEELQSWKLSLYRGLSWYSASIGGGLVLASTVWLLQTAN</sequence>
<dbReference type="Proteomes" id="UP001580407">
    <property type="component" value="Unassembled WGS sequence"/>
</dbReference>
<protein>
    <submittedName>
        <fullName evidence="2">DUF3899 domain-containing protein</fullName>
    </submittedName>
</protein>
<keyword evidence="1" id="KW-1133">Transmembrane helix</keyword>
<comment type="caution">
    <text evidence="2">The sequence shown here is derived from an EMBL/GenBank/DDBJ whole genome shotgun (WGS) entry which is preliminary data.</text>
</comment>
<feature type="transmembrane region" description="Helical" evidence="1">
    <location>
        <begin position="6"/>
        <end position="35"/>
    </location>
</feature>
<dbReference type="EMBL" id="JBHILM010000025">
    <property type="protein sequence ID" value="MFB5683322.1"/>
    <property type="molecule type" value="Genomic_DNA"/>
</dbReference>
<evidence type="ECO:0000313" key="2">
    <source>
        <dbReference type="EMBL" id="MFB5683322.1"/>
    </source>
</evidence>
<evidence type="ECO:0000313" key="3">
    <source>
        <dbReference type="Proteomes" id="UP001580407"/>
    </source>
</evidence>
<feature type="transmembrane region" description="Helical" evidence="1">
    <location>
        <begin position="47"/>
        <end position="63"/>
    </location>
</feature>
<keyword evidence="3" id="KW-1185">Reference proteome</keyword>
<keyword evidence="1" id="KW-0472">Membrane</keyword>
<dbReference type="RefSeq" id="WP_375527052.1">
    <property type="nucleotide sequence ID" value="NZ_JBHILM010000025.1"/>
</dbReference>
<name>A0ABV5BCY0_9BACL</name>
<accession>A0ABV5BCY0</accession>
<reference evidence="2 3" key="1">
    <citation type="submission" date="2024-09" db="EMBL/GenBank/DDBJ databases">
        <authorList>
            <person name="Ruan L."/>
        </authorList>
    </citation>
    <scope>NUCLEOTIDE SEQUENCE [LARGE SCALE GENOMIC DNA]</scope>
    <source>
        <strain evidence="2 3">D33</strain>
    </source>
</reference>
<evidence type="ECO:0000256" key="1">
    <source>
        <dbReference type="SAM" id="Phobius"/>
    </source>
</evidence>
<gene>
    <name evidence="2" type="ORF">ACE3NQ_20595</name>
</gene>
<organism evidence="2 3">
    <name type="scientific">Paenibacillus terreus</name>
    <dbReference type="NCBI Taxonomy" id="1387834"/>
    <lineage>
        <taxon>Bacteria</taxon>
        <taxon>Bacillati</taxon>
        <taxon>Bacillota</taxon>
        <taxon>Bacilli</taxon>
        <taxon>Bacillales</taxon>
        <taxon>Paenibacillaceae</taxon>
        <taxon>Paenibacillus</taxon>
    </lineage>
</organism>
<proteinExistence type="predicted"/>